<dbReference type="AlphaFoldDB" id="A0A9D5AZT5"/>
<dbReference type="Proteomes" id="UP001058974">
    <property type="component" value="Chromosome 3"/>
</dbReference>
<gene>
    <name evidence="4" type="ORF">KIW84_030810</name>
</gene>
<proteinExistence type="inferred from homology"/>
<comment type="caution">
    <text evidence="4">The sequence shown here is derived from an EMBL/GenBank/DDBJ whole genome shotgun (WGS) entry which is preliminary data.</text>
</comment>
<keyword evidence="3" id="KW-0012">Acyltransferase</keyword>
<dbReference type="Gramene" id="Psat3g016920.1">
    <property type="protein sequence ID" value="Psat3g016920.1.cds"/>
    <property type="gene ID" value="Psat3g016920"/>
</dbReference>
<dbReference type="InterPro" id="IPR023213">
    <property type="entry name" value="CAT-like_dom_sf"/>
</dbReference>
<evidence type="ECO:0000313" key="4">
    <source>
        <dbReference type="EMBL" id="KAI5424760.1"/>
    </source>
</evidence>
<dbReference type="Gene3D" id="3.30.559.10">
    <property type="entry name" value="Chloramphenicol acetyltransferase-like domain"/>
    <property type="match status" value="2"/>
</dbReference>
<dbReference type="Gramene" id="Psat03G0081000-T1">
    <property type="protein sequence ID" value="KAI5424760.1"/>
    <property type="gene ID" value="KIW84_030810"/>
</dbReference>
<keyword evidence="5" id="KW-1185">Reference proteome</keyword>
<reference evidence="4 5" key="1">
    <citation type="journal article" date="2022" name="Nat. Genet.">
        <title>Improved pea reference genome and pan-genome highlight genomic features and evolutionary characteristics.</title>
        <authorList>
            <person name="Yang T."/>
            <person name="Liu R."/>
            <person name="Luo Y."/>
            <person name="Hu S."/>
            <person name="Wang D."/>
            <person name="Wang C."/>
            <person name="Pandey M.K."/>
            <person name="Ge S."/>
            <person name="Xu Q."/>
            <person name="Li N."/>
            <person name="Li G."/>
            <person name="Huang Y."/>
            <person name="Saxena R.K."/>
            <person name="Ji Y."/>
            <person name="Li M."/>
            <person name="Yan X."/>
            <person name="He Y."/>
            <person name="Liu Y."/>
            <person name="Wang X."/>
            <person name="Xiang C."/>
            <person name="Varshney R.K."/>
            <person name="Ding H."/>
            <person name="Gao S."/>
            <person name="Zong X."/>
        </authorList>
    </citation>
    <scope>NUCLEOTIDE SEQUENCE [LARGE SCALE GENOMIC DNA]</scope>
    <source>
        <strain evidence="4 5">cv. Zhongwan 6</strain>
    </source>
</reference>
<organism evidence="4 5">
    <name type="scientific">Pisum sativum</name>
    <name type="common">Garden pea</name>
    <name type="synonym">Lathyrus oleraceus</name>
    <dbReference type="NCBI Taxonomy" id="3888"/>
    <lineage>
        <taxon>Eukaryota</taxon>
        <taxon>Viridiplantae</taxon>
        <taxon>Streptophyta</taxon>
        <taxon>Embryophyta</taxon>
        <taxon>Tracheophyta</taxon>
        <taxon>Spermatophyta</taxon>
        <taxon>Magnoliopsida</taxon>
        <taxon>eudicotyledons</taxon>
        <taxon>Gunneridae</taxon>
        <taxon>Pentapetalae</taxon>
        <taxon>rosids</taxon>
        <taxon>fabids</taxon>
        <taxon>Fabales</taxon>
        <taxon>Fabaceae</taxon>
        <taxon>Papilionoideae</taxon>
        <taxon>50 kb inversion clade</taxon>
        <taxon>NPAAA clade</taxon>
        <taxon>Hologalegina</taxon>
        <taxon>IRL clade</taxon>
        <taxon>Fabeae</taxon>
        <taxon>Lathyrus</taxon>
    </lineage>
</organism>
<dbReference type="GO" id="GO:0016746">
    <property type="term" value="F:acyltransferase activity"/>
    <property type="evidence" value="ECO:0007669"/>
    <property type="project" value="UniProtKB-KW"/>
</dbReference>
<evidence type="ECO:0000313" key="5">
    <source>
        <dbReference type="Proteomes" id="UP001058974"/>
    </source>
</evidence>
<protein>
    <recommendedName>
        <fullName evidence="6">Acyl transferase 4</fullName>
    </recommendedName>
</protein>
<dbReference type="OrthoDB" id="444127at2759"/>
<keyword evidence="2" id="KW-0808">Transferase</keyword>
<dbReference type="PANTHER" id="PTHR31147:SF1">
    <property type="entry name" value="ACYL TRANSFERASE 4"/>
    <property type="match status" value="1"/>
</dbReference>
<name>A0A9D5AZT5_PEA</name>
<evidence type="ECO:0000256" key="3">
    <source>
        <dbReference type="ARBA" id="ARBA00023315"/>
    </source>
</evidence>
<dbReference type="Gramene" id="PSAT_LOCUS14640_t1">
    <property type="protein sequence ID" value="CAL5194923.1"/>
    <property type="gene ID" value="PSAT_LOCUS14640"/>
</dbReference>
<comment type="similarity">
    <text evidence="1">Belongs to the plant acyltransferase family.</text>
</comment>
<evidence type="ECO:0008006" key="6">
    <source>
        <dbReference type="Google" id="ProtNLM"/>
    </source>
</evidence>
<evidence type="ECO:0000256" key="1">
    <source>
        <dbReference type="ARBA" id="ARBA00009861"/>
    </source>
</evidence>
<evidence type="ECO:0000256" key="2">
    <source>
        <dbReference type="ARBA" id="ARBA00022679"/>
    </source>
</evidence>
<dbReference type="EMBL" id="JAMSHJ010000003">
    <property type="protein sequence ID" value="KAI5424760.1"/>
    <property type="molecule type" value="Genomic_DNA"/>
</dbReference>
<dbReference type="Pfam" id="PF02458">
    <property type="entry name" value="Transferase"/>
    <property type="match status" value="1"/>
</dbReference>
<dbReference type="InterPro" id="IPR050898">
    <property type="entry name" value="Plant_acyltransferase"/>
</dbReference>
<dbReference type="PANTHER" id="PTHR31147">
    <property type="entry name" value="ACYL TRANSFERASE 4"/>
    <property type="match status" value="1"/>
</dbReference>
<accession>A0A9D5AZT5</accession>
<sequence length="431" mass="48357">MAMSVIRTKQDLVRPAKETPLVTLDLSVIDRLPVLRCNVRTLHVFRHGPEATRVIREALSLALVPYYPLAGRLKESKPWCLQIECSGDGVWYVEASTDCRLDSVNFFNDMESIPYDDLLPNDVQKIGQIEPLVKMQVTQFGCGGFVIGLVFSHSICDGLGAAQFLNAVGELARGLDKPTIEPVWYRNLSPSPQAHALPKLPITGPHKMPHYKLENSNIDMTMDQINRLKRQFQQVTRRGCSTFEIVAALFWSSRTRAINFDPNTQVKLVFFANCRHLIDPPLPNGFYGNCFFPVTTTTSCESLGKAVNIIEVVKLIQEAKSRLPLEFDKYLKGDHIKCGNEDEEDPFAPTPNYATLFMSEWGRLGFDNVDYQWGPPVHVVPIQGSVIVPAGIVRSLPLPNRGIRLVTWCVGEAHLPPFIDQIHGLINQQLL</sequence>